<accession>A0A0A9MJZ6</accession>
<sequence>MQNIGQLSVDNTLTIVLRIKLSVNNALIVVLNINKFESKTRYIYEMNEFH</sequence>
<protein>
    <submittedName>
        <fullName evidence="1">Uncharacterized protein</fullName>
    </submittedName>
</protein>
<dbReference type="EMBL" id="GBRH01250289">
    <property type="protein sequence ID" value="JAD47606.1"/>
    <property type="molecule type" value="Transcribed_RNA"/>
</dbReference>
<dbReference type="AlphaFoldDB" id="A0A0A9MJZ6"/>
<evidence type="ECO:0000313" key="1">
    <source>
        <dbReference type="EMBL" id="JAD47606.1"/>
    </source>
</evidence>
<name>A0A0A9MJZ6_ARUDO</name>
<organism evidence="1">
    <name type="scientific">Arundo donax</name>
    <name type="common">Giant reed</name>
    <name type="synonym">Donax arundinaceus</name>
    <dbReference type="NCBI Taxonomy" id="35708"/>
    <lineage>
        <taxon>Eukaryota</taxon>
        <taxon>Viridiplantae</taxon>
        <taxon>Streptophyta</taxon>
        <taxon>Embryophyta</taxon>
        <taxon>Tracheophyta</taxon>
        <taxon>Spermatophyta</taxon>
        <taxon>Magnoliopsida</taxon>
        <taxon>Liliopsida</taxon>
        <taxon>Poales</taxon>
        <taxon>Poaceae</taxon>
        <taxon>PACMAD clade</taxon>
        <taxon>Arundinoideae</taxon>
        <taxon>Arundineae</taxon>
        <taxon>Arundo</taxon>
    </lineage>
</organism>
<reference evidence="1" key="1">
    <citation type="submission" date="2014-09" db="EMBL/GenBank/DDBJ databases">
        <authorList>
            <person name="Magalhaes I.L.F."/>
            <person name="Oliveira U."/>
            <person name="Santos F.R."/>
            <person name="Vidigal T.H.D.A."/>
            <person name="Brescovit A.D."/>
            <person name="Santos A.J."/>
        </authorList>
    </citation>
    <scope>NUCLEOTIDE SEQUENCE</scope>
    <source>
        <tissue evidence="1">Shoot tissue taken approximately 20 cm above the soil surface</tissue>
    </source>
</reference>
<reference evidence="1" key="2">
    <citation type="journal article" date="2015" name="Data Brief">
        <title>Shoot transcriptome of the giant reed, Arundo donax.</title>
        <authorList>
            <person name="Barrero R.A."/>
            <person name="Guerrero F.D."/>
            <person name="Moolhuijzen P."/>
            <person name="Goolsby J.A."/>
            <person name="Tidwell J."/>
            <person name="Bellgard S.E."/>
            <person name="Bellgard M.I."/>
        </authorList>
    </citation>
    <scope>NUCLEOTIDE SEQUENCE</scope>
    <source>
        <tissue evidence="1">Shoot tissue taken approximately 20 cm above the soil surface</tissue>
    </source>
</reference>
<proteinExistence type="predicted"/>